<evidence type="ECO:0000313" key="5">
    <source>
        <dbReference type="Proteomes" id="UP000217676"/>
    </source>
</evidence>
<reference evidence="4 5" key="1">
    <citation type="journal article" date="2016" name="Genome Announc.">
        <title>Complete Genome Sequence of Thiostrepton-Producing Streptomyces laurentii ATCC 31255.</title>
        <authorList>
            <person name="Doi K."/>
            <person name="Fujino Y."/>
            <person name="Nagayoshi Y."/>
            <person name="Ohshima T."/>
            <person name="Ogata S."/>
        </authorList>
    </citation>
    <scope>NUCLEOTIDE SEQUENCE [LARGE SCALE GENOMIC DNA]</scope>
    <source>
        <strain evidence="4 5">ATCC 31255</strain>
    </source>
</reference>
<accession>A0A169P9M5</accession>
<protein>
    <submittedName>
        <fullName evidence="4">Regulatory protein</fullName>
    </submittedName>
</protein>
<dbReference type="InterPro" id="IPR036890">
    <property type="entry name" value="HATPase_C_sf"/>
</dbReference>
<organism evidence="4 5">
    <name type="scientific">Streptomyces laurentii</name>
    <dbReference type="NCBI Taxonomy" id="39478"/>
    <lineage>
        <taxon>Bacteria</taxon>
        <taxon>Bacillati</taxon>
        <taxon>Actinomycetota</taxon>
        <taxon>Actinomycetes</taxon>
        <taxon>Kitasatosporales</taxon>
        <taxon>Streptomycetaceae</taxon>
        <taxon>Streptomyces</taxon>
    </lineage>
</organism>
<evidence type="ECO:0000256" key="2">
    <source>
        <dbReference type="SAM" id="MobiDB-lite"/>
    </source>
</evidence>
<evidence type="ECO:0000313" key="4">
    <source>
        <dbReference type="EMBL" id="BAU86972.1"/>
    </source>
</evidence>
<dbReference type="SUPFAM" id="SSF55874">
    <property type="entry name" value="ATPase domain of HSP90 chaperone/DNA topoisomerase II/histidine kinase"/>
    <property type="match status" value="1"/>
</dbReference>
<dbReference type="EMBL" id="AP017424">
    <property type="protein sequence ID" value="BAU86972.1"/>
    <property type="molecule type" value="Genomic_DNA"/>
</dbReference>
<keyword evidence="5" id="KW-1185">Reference proteome</keyword>
<dbReference type="Gene3D" id="3.30.565.10">
    <property type="entry name" value="Histidine kinase-like ATPase, C-terminal domain"/>
    <property type="match status" value="1"/>
</dbReference>
<name>A0A169P9M5_STRLU</name>
<dbReference type="Proteomes" id="UP000217676">
    <property type="component" value="Chromosome"/>
</dbReference>
<evidence type="ECO:0000256" key="1">
    <source>
        <dbReference type="ARBA" id="ARBA00022527"/>
    </source>
</evidence>
<dbReference type="PANTHER" id="PTHR35526:SF3">
    <property type="entry name" value="ANTI-SIGMA-F FACTOR RSBW"/>
    <property type="match status" value="1"/>
</dbReference>
<dbReference type="AlphaFoldDB" id="A0A169P9M5"/>
<dbReference type="InterPro" id="IPR003594">
    <property type="entry name" value="HATPase_dom"/>
</dbReference>
<dbReference type="RefSeq" id="WP_359885067.1">
    <property type="nucleotide sequence ID" value="NZ_JBEYHT010000085.1"/>
</dbReference>
<dbReference type="KEGG" id="slau:SLA_6103"/>
<keyword evidence="1" id="KW-0808">Transferase</keyword>
<feature type="region of interest" description="Disordered" evidence="2">
    <location>
        <begin position="101"/>
        <end position="121"/>
    </location>
</feature>
<dbReference type="Pfam" id="PF13581">
    <property type="entry name" value="HATPase_c_2"/>
    <property type="match status" value="1"/>
</dbReference>
<feature type="region of interest" description="Disordered" evidence="2">
    <location>
        <begin position="1"/>
        <end position="31"/>
    </location>
</feature>
<dbReference type="InterPro" id="IPR050267">
    <property type="entry name" value="Anti-sigma-factor_SerPK"/>
</dbReference>
<evidence type="ECO:0000259" key="3">
    <source>
        <dbReference type="Pfam" id="PF13581"/>
    </source>
</evidence>
<feature type="compositionally biased region" description="Basic and acidic residues" evidence="2">
    <location>
        <begin position="1"/>
        <end position="10"/>
    </location>
</feature>
<feature type="domain" description="Histidine kinase/HSP90-like ATPase" evidence="3">
    <location>
        <begin position="61"/>
        <end position="149"/>
    </location>
</feature>
<gene>
    <name evidence="4" type="ORF">SLA_6103</name>
</gene>
<proteinExistence type="predicted"/>
<keyword evidence="1" id="KW-0723">Serine/threonine-protein kinase</keyword>
<dbReference type="GO" id="GO:0004674">
    <property type="term" value="F:protein serine/threonine kinase activity"/>
    <property type="evidence" value="ECO:0007669"/>
    <property type="project" value="UniProtKB-KW"/>
</dbReference>
<keyword evidence="1" id="KW-0418">Kinase</keyword>
<dbReference type="CDD" id="cd16936">
    <property type="entry name" value="HATPase_RsbW-like"/>
    <property type="match status" value="1"/>
</dbReference>
<dbReference type="PANTHER" id="PTHR35526">
    <property type="entry name" value="ANTI-SIGMA-F FACTOR RSBW-RELATED"/>
    <property type="match status" value="1"/>
</dbReference>
<sequence length="175" mass="18601">MAIRTERGARTPDPAGRLPGSGGRSSLRHALTDGPGVVAECRDLTRWALRAWFGPDGDPARTPAADALLLVSEVVTNARTHGGAPYEIRLDRVGRTLRVRVGDTSPVPPRARGPHRPDHPSGHGLFLLQRLATRWGSVPRGPAGKTVWFEVEVPPASAEVVEEPLEAGTGPVDGP</sequence>